<dbReference type="Pfam" id="PF13424">
    <property type="entry name" value="TPR_12"/>
    <property type="match status" value="2"/>
</dbReference>
<dbReference type="InterPro" id="IPR019734">
    <property type="entry name" value="TPR_rpt"/>
</dbReference>
<dbReference type="PANTHER" id="PTHR45954:SF1">
    <property type="entry name" value="LD33695P"/>
    <property type="match status" value="1"/>
</dbReference>
<accession>A0A6J4I389</accession>
<name>A0A6J4I389_9CYAN</name>
<feature type="signal peptide" evidence="5">
    <location>
        <begin position="1"/>
        <end position="21"/>
    </location>
</feature>
<dbReference type="SMART" id="SM00028">
    <property type="entry name" value="TPR"/>
    <property type="match status" value="6"/>
</dbReference>
<proteinExistence type="predicted"/>
<evidence type="ECO:0000256" key="5">
    <source>
        <dbReference type="SAM" id="SignalP"/>
    </source>
</evidence>
<dbReference type="GO" id="GO:0005938">
    <property type="term" value="C:cell cortex"/>
    <property type="evidence" value="ECO:0007669"/>
    <property type="project" value="TreeGrafter"/>
</dbReference>
<dbReference type="GO" id="GO:0005092">
    <property type="term" value="F:GDP-dissociation inhibitor activity"/>
    <property type="evidence" value="ECO:0007669"/>
    <property type="project" value="TreeGrafter"/>
</dbReference>
<evidence type="ECO:0000313" key="6">
    <source>
        <dbReference type="EMBL" id="CAA9239119.1"/>
    </source>
</evidence>
<organism evidence="6">
    <name type="scientific">uncultured Coleofasciculus sp</name>
    <dbReference type="NCBI Taxonomy" id="1267456"/>
    <lineage>
        <taxon>Bacteria</taxon>
        <taxon>Bacillati</taxon>
        <taxon>Cyanobacteriota</taxon>
        <taxon>Cyanophyceae</taxon>
        <taxon>Coleofasciculales</taxon>
        <taxon>Coleofasciculaceae</taxon>
        <taxon>Coleofasciculus</taxon>
        <taxon>environmental samples</taxon>
    </lineage>
</organism>
<dbReference type="EMBL" id="CADCTM010000202">
    <property type="protein sequence ID" value="CAA9239119.1"/>
    <property type="molecule type" value="Genomic_DNA"/>
</dbReference>
<feature type="chain" id="PRO_5026688047" evidence="5">
    <location>
        <begin position="22"/>
        <end position="426"/>
    </location>
</feature>
<dbReference type="GO" id="GO:0001965">
    <property type="term" value="F:G-protein alpha-subunit binding"/>
    <property type="evidence" value="ECO:0007669"/>
    <property type="project" value="TreeGrafter"/>
</dbReference>
<sequence>MQQQKISIPTLIALLATTTTAFTPIVSLALSAPGALAQTAANPKSEADRLYGQANQQYITSQFQAALQSYRQALTVYQEIGDRFGQASSLGAIGTTYWYLGQFQRSVEFCERSLVIARDIKARQPETYALGCLGWSYASLNRYPQAIEFYQQQLTIAQILRNRFTEANALRGLGQVYNSQGEYQKALERHQQSLEIVRTLGNRQEEAKLLGEIGWSYQSLRQYQPAIDFYQQSLIIQRVVGDRFHEGITLTRIGTLLAAQNQPELAIIFYKQSVKVREDIRQGLRELPQPQQEAFVQTVAYTYNNLAVLLGRQGRDLEAQRVRDLLKVQASAVPREALQQLPPERQIWKGYEVILNKAIELHKELTQLESTLPPSRRTPTQRQRIVELRRNEQQISQQCFDFLKSPEVIALVKELKQVPDSFRITL</sequence>
<dbReference type="PROSITE" id="PS50005">
    <property type="entry name" value="TPR"/>
    <property type="match status" value="1"/>
</dbReference>
<evidence type="ECO:0000256" key="1">
    <source>
        <dbReference type="ARBA" id="ARBA00004496"/>
    </source>
</evidence>
<protein>
    <submittedName>
        <fullName evidence="6">Uncharacterized protein</fullName>
    </submittedName>
</protein>
<reference evidence="6" key="1">
    <citation type="submission" date="2020-02" db="EMBL/GenBank/DDBJ databases">
        <authorList>
            <person name="Meier V. D."/>
        </authorList>
    </citation>
    <scope>NUCLEOTIDE SEQUENCE</scope>
    <source>
        <strain evidence="6">AVDCRST_MAG92</strain>
    </source>
</reference>
<dbReference type="AlphaFoldDB" id="A0A6J4I389"/>
<dbReference type="InterPro" id="IPR011990">
    <property type="entry name" value="TPR-like_helical_dom_sf"/>
</dbReference>
<keyword evidence="5" id="KW-0732">Signal</keyword>
<dbReference type="Gene3D" id="1.25.40.10">
    <property type="entry name" value="Tetratricopeptide repeat domain"/>
    <property type="match status" value="2"/>
</dbReference>
<dbReference type="SUPFAM" id="SSF48452">
    <property type="entry name" value="TPR-like"/>
    <property type="match status" value="2"/>
</dbReference>
<dbReference type="InterPro" id="IPR052386">
    <property type="entry name" value="GPSM"/>
</dbReference>
<dbReference type="Pfam" id="PF13176">
    <property type="entry name" value="TPR_7"/>
    <property type="match status" value="1"/>
</dbReference>
<keyword evidence="3" id="KW-0677">Repeat</keyword>
<dbReference type="PANTHER" id="PTHR45954">
    <property type="entry name" value="LD33695P"/>
    <property type="match status" value="1"/>
</dbReference>
<feature type="repeat" description="TPR" evidence="4">
    <location>
        <begin position="167"/>
        <end position="200"/>
    </location>
</feature>
<keyword evidence="2" id="KW-0963">Cytoplasm</keyword>
<gene>
    <name evidence="6" type="ORF">AVDCRST_MAG92-1427</name>
</gene>
<evidence type="ECO:0000256" key="2">
    <source>
        <dbReference type="ARBA" id="ARBA00022490"/>
    </source>
</evidence>
<evidence type="ECO:0000256" key="3">
    <source>
        <dbReference type="ARBA" id="ARBA00022737"/>
    </source>
</evidence>
<evidence type="ECO:0000256" key="4">
    <source>
        <dbReference type="PROSITE-ProRule" id="PRU00339"/>
    </source>
</evidence>
<keyword evidence="4" id="KW-0802">TPR repeat</keyword>
<comment type="subcellular location">
    <subcellularLocation>
        <location evidence="1">Cytoplasm</location>
    </subcellularLocation>
</comment>